<feature type="transmembrane region" description="Helical" evidence="1">
    <location>
        <begin position="180"/>
        <end position="201"/>
    </location>
</feature>
<evidence type="ECO:0000256" key="1">
    <source>
        <dbReference type="SAM" id="Phobius"/>
    </source>
</evidence>
<dbReference type="EMBL" id="QGNW01002271">
    <property type="protein sequence ID" value="RVW21745.1"/>
    <property type="molecule type" value="Genomic_DNA"/>
</dbReference>
<evidence type="ECO:0000313" key="2">
    <source>
        <dbReference type="EMBL" id="RVW21745.1"/>
    </source>
</evidence>
<dbReference type="Pfam" id="PF05512">
    <property type="entry name" value="AWPM-19"/>
    <property type="match status" value="1"/>
</dbReference>
<organism evidence="2 3">
    <name type="scientific">Vitis vinifera</name>
    <name type="common">Grape</name>
    <dbReference type="NCBI Taxonomy" id="29760"/>
    <lineage>
        <taxon>Eukaryota</taxon>
        <taxon>Viridiplantae</taxon>
        <taxon>Streptophyta</taxon>
        <taxon>Embryophyta</taxon>
        <taxon>Tracheophyta</taxon>
        <taxon>Spermatophyta</taxon>
        <taxon>Magnoliopsida</taxon>
        <taxon>eudicotyledons</taxon>
        <taxon>Gunneridae</taxon>
        <taxon>Pentapetalae</taxon>
        <taxon>rosids</taxon>
        <taxon>Vitales</taxon>
        <taxon>Vitaceae</taxon>
        <taxon>Viteae</taxon>
        <taxon>Vitis</taxon>
    </lineage>
</organism>
<evidence type="ECO:0000313" key="3">
    <source>
        <dbReference type="Proteomes" id="UP000288805"/>
    </source>
</evidence>
<sequence length="234" mass="25271">MLLVSLPRSLIISTNIRKVTNKMVTAITSSNRWKTTLRCRKPWAVSLEQHGWFKKKGMATVGRNMAAPLLFLNLILYILVVGFGSWCLNRLINGQTNNPGFGGNGATMFFLVFAILAGVVGVASKFSGGNHIRAWRNDSLAAAGSSALVAWAITALAFGLACKEIHIGGHRGWRLRVLEALIIILTFTQLLYLMLLHAGVFSSKYGPGYRDTEYGTGAPAVDPGHKGGVAGTRV</sequence>
<keyword evidence="1" id="KW-0472">Membrane</keyword>
<feature type="transmembrane region" description="Helical" evidence="1">
    <location>
        <begin position="65"/>
        <end position="86"/>
    </location>
</feature>
<feature type="transmembrane region" description="Helical" evidence="1">
    <location>
        <begin position="140"/>
        <end position="160"/>
    </location>
</feature>
<keyword evidence="1" id="KW-1133">Transmembrane helix</keyword>
<protein>
    <recommendedName>
        <fullName evidence="4">Membrane protein PM19L</fullName>
    </recommendedName>
</protein>
<name>A0A438CEX7_VITVI</name>
<dbReference type="Proteomes" id="UP000288805">
    <property type="component" value="Unassembled WGS sequence"/>
</dbReference>
<dbReference type="PANTHER" id="PTHR33294">
    <property type="entry name" value="AWPM-19-LIKE FAMILY PROTEIN"/>
    <property type="match status" value="1"/>
</dbReference>
<dbReference type="AlphaFoldDB" id="A0A438CEX7"/>
<feature type="transmembrane region" description="Helical" evidence="1">
    <location>
        <begin position="106"/>
        <end position="128"/>
    </location>
</feature>
<keyword evidence="1" id="KW-0812">Transmembrane</keyword>
<evidence type="ECO:0008006" key="4">
    <source>
        <dbReference type="Google" id="ProtNLM"/>
    </source>
</evidence>
<reference evidence="2 3" key="1">
    <citation type="journal article" date="2018" name="PLoS Genet.">
        <title>Population sequencing reveals clonal diversity and ancestral inbreeding in the grapevine cultivar Chardonnay.</title>
        <authorList>
            <person name="Roach M.J."/>
            <person name="Johnson D.L."/>
            <person name="Bohlmann J."/>
            <person name="van Vuuren H.J."/>
            <person name="Jones S.J."/>
            <person name="Pretorius I.S."/>
            <person name="Schmidt S.A."/>
            <person name="Borneman A.R."/>
        </authorList>
    </citation>
    <scope>NUCLEOTIDE SEQUENCE [LARGE SCALE GENOMIC DNA]</scope>
    <source>
        <strain evidence="3">cv. Chardonnay</strain>
        <tissue evidence="2">Leaf</tissue>
    </source>
</reference>
<dbReference type="InterPro" id="IPR008390">
    <property type="entry name" value="AWPM-19"/>
</dbReference>
<gene>
    <name evidence="2" type="ORF">CK203_112086</name>
</gene>
<accession>A0A438CEX7</accession>
<comment type="caution">
    <text evidence="2">The sequence shown here is derived from an EMBL/GenBank/DDBJ whole genome shotgun (WGS) entry which is preliminary data.</text>
</comment>
<proteinExistence type="predicted"/>
<dbReference type="PANTHER" id="PTHR33294:SF5">
    <property type="entry name" value="AWPM-19-LIKE FAMILY PROTEIN"/>
    <property type="match status" value="1"/>
</dbReference>